<evidence type="ECO:0000256" key="4">
    <source>
        <dbReference type="ARBA" id="ARBA00044881"/>
    </source>
</evidence>
<evidence type="ECO:0000256" key="10">
    <source>
        <dbReference type="ARBA" id="ARBA00044900"/>
    </source>
</evidence>
<feature type="transmembrane region" description="Helical" evidence="20">
    <location>
        <begin position="430"/>
        <end position="447"/>
    </location>
</feature>
<feature type="domain" description="Major facilitator superfamily (MFS) profile" evidence="21">
    <location>
        <begin position="79"/>
        <end position="481"/>
    </location>
</feature>
<evidence type="ECO:0000256" key="3">
    <source>
        <dbReference type="ARBA" id="ARBA00044878"/>
    </source>
</evidence>
<evidence type="ECO:0000256" key="5">
    <source>
        <dbReference type="ARBA" id="ARBA00044884"/>
    </source>
</evidence>
<dbReference type="OrthoDB" id="424834at2759"/>
<comment type="catalytic activity">
    <reaction evidence="2">
        <text>L-lysyl-L-alanine(out) = L-lysyl-L-alanine(in)</text>
        <dbReference type="Rhea" id="RHEA:79399"/>
        <dbReference type="ChEBI" id="CHEBI:229954"/>
    </reaction>
</comment>
<comment type="catalytic activity">
    <reaction evidence="6">
        <text>L-lysyl-L-alpha-amino acid(out) = L-lysyl-L-alpha-amino acid(in)</text>
        <dbReference type="Rhea" id="RHEA:79387"/>
        <dbReference type="ChEBI" id="CHEBI:229965"/>
    </reaction>
</comment>
<feature type="transmembrane region" description="Helical" evidence="20">
    <location>
        <begin position="147"/>
        <end position="166"/>
    </location>
</feature>
<evidence type="ECO:0000256" key="1">
    <source>
        <dbReference type="ARBA" id="ARBA00004141"/>
    </source>
</evidence>
<evidence type="ECO:0000256" key="11">
    <source>
        <dbReference type="ARBA" id="ARBA00044903"/>
    </source>
</evidence>
<dbReference type="EMBL" id="PJEX01000167">
    <property type="protein sequence ID" value="TKW53814.1"/>
    <property type="molecule type" value="Genomic_DNA"/>
</dbReference>
<keyword evidence="20" id="KW-0812">Transmembrane</keyword>
<feature type="transmembrane region" description="Helical" evidence="20">
    <location>
        <begin position="73"/>
        <end position="94"/>
    </location>
</feature>
<sequence>MHLFPRESWSVSICRSAISTVIRRVETSATMTLTTRADVESDREKRPDDLVNEVPESSSSSSTGEETRPNPPLYWKLVAVVLISCISFGSSWSSGITGALKSTLKKELDINNKQFSLLEASEDFMVTLLILFSGILTDRIGGAGAMLYGNIIYSIGSIIVAAAAQVRSFRLMIGGRVILALGDIATQVAQYKVFSSWFSPNNGFASTLGLELGIKKIGGFVGKSSANIIARDTGDFAWVFWVSVLMNVFTNVLTLVFYRFNGVAHKRFGNVTDPATGEKLTEKSKRFEPRKVLELPWVFWAVMAFSLFQTSTAVVFTQNATELAEKRFDTDSITAGWYSATLQYAGFFLVPCIGAFIDILGNRVTLLAICGTGVFLAMGLVNWATDTKGTAAAFGIYAVAFTLGPTTIIDSIRTSMWHGSTFGSAYAVKVAMNNAMNIIVRVVTGAIQDADNDSYDRVVVVYVVLAAASVLVSVMLIGLSWWSIDLGNLQWTRKQRIKNGELWNERKRAFYEDNGARNKLISKSCFGALIMLILGAWSAYFWGVATGNAS</sequence>
<keyword evidence="23" id="KW-1185">Reference proteome</keyword>
<dbReference type="Proteomes" id="UP000310108">
    <property type="component" value="Unassembled WGS sequence"/>
</dbReference>
<feature type="transmembrane region" description="Helical" evidence="20">
    <location>
        <begin position="336"/>
        <end position="357"/>
    </location>
</feature>
<dbReference type="STRING" id="1306861.A0A4U6XEB1"/>
<proteinExistence type="predicted"/>
<feature type="transmembrane region" description="Helical" evidence="20">
    <location>
        <begin position="525"/>
        <end position="545"/>
    </location>
</feature>
<dbReference type="GO" id="GO:0022857">
    <property type="term" value="F:transmembrane transporter activity"/>
    <property type="evidence" value="ECO:0007669"/>
    <property type="project" value="InterPro"/>
</dbReference>
<comment type="catalytic activity">
    <reaction evidence="3">
        <text>L-histidyl-glycine(out) = L-histidyl-glycine(in)</text>
        <dbReference type="Rhea" id="RHEA:79395"/>
        <dbReference type="ChEBI" id="CHEBI:229957"/>
    </reaction>
</comment>
<evidence type="ECO:0000256" key="12">
    <source>
        <dbReference type="ARBA" id="ARBA00044912"/>
    </source>
</evidence>
<dbReference type="AlphaFoldDB" id="A0A4U6XEB1"/>
<comment type="catalytic activity">
    <reaction evidence="9">
        <text>L-arginyl-L-alpha-amino acid(out) = L-arginyl-L-alpha-amino acid(in)</text>
        <dbReference type="Rhea" id="RHEA:79371"/>
        <dbReference type="ChEBI" id="CHEBI:84315"/>
    </reaction>
</comment>
<feature type="transmembrane region" description="Helical" evidence="20">
    <location>
        <begin position="295"/>
        <end position="316"/>
    </location>
</feature>
<evidence type="ECO:0000256" key="19">
    <source>
        <dbReference type="SAM" id="MobiDB-lite"/>
    </source>
</evidence>
<comment type="catalytic activity">
    <reaction evidence="12">
        <text>L-histidyl-L-alpha-amino acid(out) = L-histidyl-L-alpha-amino acid(in)</text>
        <dbReference type="Rhea" id="RHEA:79379"/>
        <dbReference type="ChEBI" id="CHEBI:229964"/>
    </reaction>
</comment>
<comment type="catalytic activity">
    <reaction evidence="5">
        <text>L-alpha-aminoacyl-L-histidine(out) = L-alpha-aminoacyl-L-histidine(in)</text>
        <dbReference type="Rhea" id="RHEA:79375"/>
        <dbReference type="ChEBI" id="CHEBI:229967"/>
    </reaction>
</comment>
<comment type="catalytic activity">
    <reaction evidence="10">
        <text>L-lysyl-L-lysine(out) = L-lysyl-L-lysine(in)</text>
        <dbReference type="Rhea" id="RHEA:79403"/>
        <dbReference type="ChEBI" id="CHEBI:229956"/>
    </reaction>
</comment>
<feature type="compositionally biased region" description="Basic and acidic residues" evidence="19">
    <location>
        <begin position="37"/>
        <end position="49"/>
    </location>
</feature>
<evidence type="ECO:0000256" key="16">
    <source>
        <dbReference type="ARBA" id="ARBA00045018"/>
    </source>
</evidence>
<accession>A0A4U6XEB1</accession>
<feature type="transmembrane region" description="Helical" evidence="20">
    <location>
        <begin position="364"/>
        <end position="385"/>
    </location>
</feature>
<feature type="transmembrane region" description="Helical" evidence="20">
    <location>
        <begin position="115"/>
        <end position="135"/>
    </location>
</feature>
<comment type="catalytic activity">
    <reaction evidence="11">
        <text>L-arginyl-glycine(out) = L-arginyl-glycine(in)</text>
        <dbReference type="Rhea" id="RHEA:79391"/>
        <dbReference type="ChEBI" id="CHEBI:229955"/>
    </reaction>
</comment>
<feature type="transmembrane region" description="Helical" evidence="20">
    <location>
        <begin position="459"/>
        <end position="484"/>
    </location>
</feature>
<evidence type="ECO:0000256" key="15">
    <source>
        <dbReference type="ARBA" id="ARBA00044985"/>
    </source>
</evidence>
<evidence type="ECO:0000259" key="21">
    <source>
        <dbReference type="PROSITE" id="PS50850"/>
    </source>
</evidence>
<dbReference type="InterPro" id="IPR020846">
    <property type="entry name" value="MFS_dom"/>
</dbReference>
<feature type="transmembrane region" description="Helical" evidence="20">
    <location>
        <begin position="238"/>
        <end position="258"/>
    </location>
</feature>
<organism evidence="22 23">
    <name type="scientific">Colletotrichum tanaceti</name>
    <dbReference type="NCBI Taxonomy" id="1306861"/>
    <lineage>
        <taxon>Eukaryota</taxon>
        <taxon>Fungi</taxon>
        <taxon>Dikarya</taxon>
        <taxon>Ascomycota</taxon>
        <taxon>Pezizomycotina</taxon>
        <taxon>Sordariomycetes</taxon>
        <taxon>Hypocreomycetidae</taxon>
        <taxon>Glomerellales</taxon>
        <taxon>Glomerellaceae</taxon>
        <taxon>Colletotrichum</taxon>
        <taxon>Colletotrichum destructivum species complex</taxon>
    </lineage>
</organism>
<gene>
    <name evidence="22" type="primary">MFSD1</name>
    <name evidence="22" type="ORF">CTA1_5920</name>
</gene>
<dbReference type="GO" id="GO:0016020">
    <property type="term" value="C:membrane"/>
    <property type="evidence" value="ECO:0007669"/>
    <property type="project" value="UniProtKB-SubCell"/>
</dbReference>
<protein>
    <recommendedName>
        <fullName evidence="15">Lysosomal dipeptide transporter MFSD1</fullName>
    </recommendedName>
    <alternativeName>
        <fullName evidence="16">Major facilitator superfamily domain-containing protein 1</fullName>
    </alternativeName>
</protein>
<comment type="subcellular location">
    <subcellularLocation>
        <location evidence="1">Membrane</location>
        <topology evidence="1">Multi-pass membrane protein</topology>
    </subcellularLocation>
</comment>
<evidence type="ECO:0000313" key="23">
    <source>
        <dbReference type="Proteomes" id="UP000310108"/>
    </source>
</evidence>
<comment type="catalytic activity">
    <reaction evidence="7">
        <text>L-alpha-aminoacyl-L-lysine(out) = L-alpha-aminoacyl-L-lysine(in)</text>
        <dbReference type="Rhea" id="RHEA:79383"/>
        <dbReference type="ChEBI" id="CHEBI:229966"/>
    </reaction>
</comment>
<reference evidence="22 23" key="1">
    <citation type="journal article" date="2019" name="PLoS ONE">
        <title>Comparative genome analysis indicates high evolutionary potential of pathogenicity genes in Colletotrichum tanaceti.</title>
        <authorList>
            <person name="Lelwala R.V."/>
            <person name="Korhonen P.K."/>
            <person name="Young N.D."/>
            <person name="Scott J.B."/>
            <person name="Ades P.A."/>
            <person name="Gasser R.B."/>
            <person name="Taylor P.W.J."/>
        </authorList>
    </citation>
    <scope>NUCLEOTIDE SEQUENCE [LARGE SCALE GENOMIC DNA]</scope>
    <source>
        <strain evidence="22">BRIP57314</strain>
    </source>
</reference>
<evidence type="ECO:0000256" key="17">
    <source>
        <dbReference type="ARBA" id="ARBA00045709"/>
    </source>
</evidence>
<evidence type="ECO:0000256" key="18">
    <source>
        <dbReference type="ARBA" id="ARBA00046376"/>
    </source>
</evidence>
<dbReference type="PANTHER" id="PTHR23512">
    <property type="entry name" value="MAJOR FACILITATOR SUPERFAMILY DOMAIN-CONTAINING PROTEIN 1"/>
    <property type="match status" value="1"/>
</dbReference>
<dbReference type="InterPro" id="IPR036259">
    <property type="entry name" value="MFS_trans_sf"/>
</dbReference>
<evidence type="ECO:0000313" key="22">
    <source>
        <dbReference type="EMBL" id="TKW53814.1"/>
    </source>
</evidence>
<comment type="function">
    <text evidence="17">Lysosomal dipeptide uniporter that selectively exports lysine, arginine or histidine-containing dipeptides with a net positive charge from the lysosome lumen into the cytosol. Could play a role in a specific type of protein O-glycosylation indirectly regulating macrophages migration and tissue invasion. Also essential for liver homeostasis.</text>
</comment>
<feature type="transmembrane region" description="Helical" evidence="20">
    <location>
        <begin position="391"/>
        <end position="409"/>
    </location>
</feature>
<evidence type="ECO:0000256" key="13">
    <source>
        <dbReference type="ARBA" id="ARBA00044919"/>
    </source>
</evidence>
<comment type="catalytic activity">
    <reaction evidence="4">
        <text>L-alpha-aminoacyl-L-arginine(out) = L-alpha-aminoacyl-L-arginine(in)</text>
        <dbReference type="Rhea" id="RHEA:79367"/>
        <dbReference type="ChEBI" id="CHEBI:229968"/>
    </reaction>
</comment>
<evidence type="ECO:0000256" key="7">
    <source>
        <dbReference type="ARBA" id="ARBA00044893"/>
    </source>
</evidence>
<evidence type="ECO:0000256" key="2">
    <source>
        <dbReference type="ARBA" id="ARBA00044876"/>
    </source>
</evidence>
<dbReference type="Pfam" id="PF07690">
    <property type="entry name" value="MFS_1"/>
    <property type="match status" value="1"/>
</dbReference>
<evidence type="ECO:0000256" key="20">
    <source>
        <dbReference type="SAM" id="Phobius"/>
    </source>
</evidence>
<dbReference type="PANTHER" id="PTHR23512:SF12">
    <property type="entry name" value="TRANSPORTER, PUTATIVE (AFU_ORTHOLOGUE AFUA_4G00260)-RELATED"/>
    <property type="match status" value="1"/>
</dbReference>
<keyword evidence="20" id="KW-0472">Membrane</keyword>
<comment type="subunit">
    <text evidence="18">Homodimer. Interacts with lysosomal protein GLMP (via lumenal domain); the interaction starts while both proteins are still in the endoplasmic reticulum and is required for stabilization of MFSD1 in lysosomes but has no direct effect on its targeting to lysosomes or transporter activity.</text>
</comment>
<evidence type="ECO:0000256" key="8">
    <source>
        <dbReference type="ARBA" id="ARBA00044898"/>
    </source>
</evidence>
<dbReference type="SUPFAM" id="SSF103473">
    <property type="entry name" value="MFS general substrate transporter"/>
    <property type="match status" value="1"/>
</dbReference>
<comment type="catalytic activity">
    <reaction evidence="14">
        <text>L-lysyl-glycine(out) = L-lysyl-glycine(in)</text>
        <dbReference type="Rhea" id="RHEA:79407"/>
        <dbReference type="ChEBI" id="CHEBI:191202"/>
    </reaction>
</comment>
<evidence type="ECO:0000256" key="14">
    <source>
        <dbReference type="ARBA" id="ARBA00044924"/>
    </source>
</evidence>
<feature type="region of interest" description="Disordered" evidence="19">
    <location>
        <begin position="35"/>
        <end position="69"/>
    </location>
</feature>
<name>A0A4U6XEB1_9PEZI</name>
<evidence type="ECO:0000256" key="6">
    <source>
        <dbReference type="ARBA" id="ARBA00044891"/>
    </source>
</evidence>
<dbReference type="InterPro" id="IPR052187">
    <property type="entry name" value="MFSD1"/>
</dbReference>
<evidence type="ECO:0000256" key="9">
    <source>
        <dbReference type="ARBA" id="ARBA00044899"/>
    </source>
</evidence>
<comment type="catalytic activity">
    <reaction evidence="8">
        <text>L-aspartyl-L-lysine(out) = L-aspartyl-L-lysine(in)</text>
        <dbReference type="Rhea" id="RHEA:79411"/>
        <dbReference type="ChEBI" id="CHEBI:229953"/>
    </reaction>
</comment>
<dbReference type="InterPro" id="IPR011701">
    <property type="entry name" value="MFS"/>
</dbReference>
<comment type="catalytic activity">
    <reaction evidence="13">
        <text>L-alanyl-L-lysine(out) = L-alanyl-L-lysine(in)</text>
        <dbReference type="Rhea" id="RHEA:79415"/>
        <dbReference type="ChEBI" id="CHEBI:192470"/>
    </reaction>
</comment>
<keyword evidence="20" id="KW-1133">Transmembrane helix</keyword>
<dbReference type="PROSITE" id="PS50850">
    <property type="entry name" value="MFS"/>
    <property type="match status" value="1"/>
</dbReference>
<comment type="caution">
    <text evidence="22">The sequence shown here is derived from an EMBL/GenBank/DDBJ whole genome shotgun (WGS) entry which is preliminary data.</text>
</comment>
<dbReference type="Gene3D" id="1.20.1250.20">
    <property type="entry name" value="MFS general substrate transporter like domains"/>
    <property type="match status" value="2"/>
</dbReference>